<comment type="caution">
    <text evidence="2">The sequence shown here is derived from an EMBL/GenBank/DDBJ whole genome shotgun (WGS) entry which is preliminary data.</text>
</comment>
<feature type="compositionally biased region" description="Basic and acidic residues" evidence="1">
    <location>
        <begin position="34"/>
        <end position="62"/>
    </location>
</feature>
<evidence type="ECO:0000313" key="3">
    <source>
        <dbReference type="Proteomes" id="UP001295684"/>
    </source>
</evidence>
<dbReference type="EMBL" id="CAMPGE010025276">
    <property type="protein sequence ID" value="CAI2383053.1"/>
    <property type="molecule type" value="Genomic_DNA"/>
</dbReference>
<proteinExistence type="predicted"/>
<reference evidence="2" key="1">
    <citation type="submission" date="2023-07" db="EMBL/GenBank/DDBJ databases">
        <authorList>
            <consortium name="AG Swart"/>
            <person name="Singh M."/>
            <person name="Singh A."/>
            <person name="Seah K."/>
            <person name="Emmerich C."/>
        </authorList>
    </citation>
    <scope>NUCLEOTIDE SEQUENCE</scope>
    <source>
        <strain evidence="2">DP1</strain>
    </source>
</reference>
<feature type="compositionally biased region" description="Low complexity" evidence="1">
    <location>
        <begin position="185"/>
        <end position="197"/>
    </location>
</feature>
<organism evidence="2 3">
    <name type="scientific">Euplotes crassus</name>
    <dbReference type="NCBI Taxonomy" id="5936"/>
    <lineage>
        <taxon>Eukaryota</taxon>
        <taxon>Sar</taxon>
        <taxon>Alveolata</taxon>
        <taxon>Ciliophora</taxon>
        <taxon>Intramacronucleata</taxon>
        <taxon>Spirotrichea</taxon>
        <taxon>Hypotrichia</taxon>
        <taxon>Euplotida</taxon>
        <taxon>Euplotidae</taxon>
        <taxon>Moneuplotes</taxon>
    </lineage>
</organism>
<evidence type="ECO:0000256" key="1">
    <source>
        <dbReference type="SAM" id="MobiDB-lite"/>
    </source>
</evidence>
<evidence type="ECO:0000313" key="2">
    <source>
        <dbReference type="EMBL" id="CAI2383053.1"/>
    </source>
</evidence>
<gene>
    <name evidence="2" type="ORF">ECRASSUSDP1_LOCUS24544</name>
</gene>
<feature type="region of interest" description="Disordered" evidence="1">
    <location>
        <begin position="173"/>
        <end position="222"/>
    </location>
</feature>
<feature type="region of interest" description="Disordered" evidence="1">
    <location>
        <begin position="34"/>
        <end position="75"/>
    </location>
</feature>
<dbReference type="AlphaFoldDB" id="A0AAD1Y0R5"/>
<accession>A0AAD1Y0R5</accession>
<feature type="compositionally biased region" description="Basic residues" evidence="1">
    <location>
        <begin position="208"/>
        <end position="217"/>
    </location>
</feature>
<name>A0AAD1Y0R5_EUPCR</name>
<protein>
    <submittedName>
        <fullName evidence="2">Uncharacterized protein</fullName>
    </submittedName>
</protein>
<dbReference type="Proteomes" id="UP001295684">
    <property type="component" value="Unassembled WGS sequence"/>
</dbReference>
<sequence>MKFIGRTTRLKHDYKPEYFHEKHFLSKNMLDRKKQIEKEEKQMEKDKQAEAKKNVKQEIDKISKRKKAQQAKNKELQKIIAEKSKKVSIDLKKRQEEEEKKINPLLKKKKKRSKVTLNNLIKLRSAADYNVKSKKDLKKTLKKSLLKKTLDGGMTPKRAEDNVNIPATARESLPMITPTPKDEGGQSLSSGGLSRGSTPIVLSEKTPKTPKKPKKSKFKEQKIADGKIDVGAIEKVAKYKMEHQEDKDVLEIFDDKARESQKSFYNNASSKHGSSRNFMEDDMRQSFYDGNGRYSQRTHDIVNEYLSEKPRYESRKVSIQEHAFEDLNPQHHPFQTPRGGIAQLISMAKQSSNYNLSPGMNKSQSVLDLNSRIRSTIDENRRSYQM</sequence>
<keyword evidence="3" id="KW-1185">Reference proteome</keyword>